<comment type="subcellular location">
    <subcellularLocation>
        <location evidence="1">Nucleus</location>
    </subcellularLocation>
</comment>
<dbReference type="AlphaFoldDB" id="A0AAI9SVF5"/>
<dbReference type="GeneID" id="73381446"/>
<proteinExistence type="inferred from homology"/>
<dbReference type="Proteomes" id="UP001202479">
    <property type="component" value="Unassembled WGS sequence"/>
</dbReference>
<name>A0AAI9SVF5_9ASCO</name>
<evidence type="ECO:0000313" key="7">
    <source>
        <dbReference type="EMBL" id="KAI3403410.2"/>
    </source>
</evidence>
<accession>A0AAI9SVF5</accession>
<evidence type="ECO:0000256" key="1">
    <source>
        <dbReference type="ARBA" id="ARBA00004123"/>
    </source>
</evidence>
<evidence type="ECO:0000256" key="2">
    <source>
        <dbReference type="ARBA" id="ARBA00010991"/>
    </source>
</evidence>
<evidence type="ECO:0000256" key="5">
    <source>
        <dbReference type="ARBA" id="ARBA00023242"/>
    </source>
</evidence>
<keyword evidence="3" id="KW-0227">DNA damage</keyword>
<comment type="caution">
    <text evidence="7">The sequence shown here is derived from an EMBL/GenBank/DDBJ whole genome shotgun (WGS) entry which is preliminary data.</text>
</comment>
<feature type="region of interest" description="Disordered" evidence="6">
    <location>
        <begin position="106"/>
        <end position="130"/>
    </location>
</feature>
<dbReference type="GO" id="GO:0000077">
    <property type="term" value="P:DNA damage checkpoint signaling"/>
    <property type="evidence" value="ECO:0007669"/>
    <property type="project" value="InterPro"/>
</dbReference>
<dbReference type="EMBL" id="JAHUZD010000127">
    <property type="protein sequence ID" value="KAI3403410.2"/>
    <property type="molecule type" value="Genomic_DNA"/>
</dbReference>
<evidence type="ECO:0000256" key="4">
    <source>
        <dbReference type="ARBA" id="ARBA00023204"/>
    </source>
</evidence>
<keyword evidence="4" id="KW-0234">DNA repair</keyword>
<reference evidence="7" key="1">
    <citation type="journal article" date="2022" name="DNA Res.">
        <title>Genome analysis of five recently described species of the CUG-Ser clade uncovers Candida theae as a new hybrid lineage with pathogenic potential in the Candida parapsilosis species complex.</title>
        <authorList>
            <person name="Mixao V."/>
            <person name="Del Olmo V."/>
            <person name="Hegedusova E."/>
            <person name="Saus E."/>
            <person name="Pryszcz L."/>
            <person name="Cillingova A."/>
            <person name="Nosek J."/>
            <person name="Gabaldon T."/>
        </authorList>
    </citation>
    <scope>NUCLEOTIDE SEQUENCE</scope>
    <source>
        <strain evidence="7">CBS 10844</strain>
    </source>
</reference>
<keyword evidence="8" id="KW-1185">Reference proteome</keyword>
<evidence type="ECO:0000256" key="3">
    <source>
        <dbReference type="ARBA" id="ARBA00022763"/>
    </source>
</evidence>
<feature type="region of interest" description="Disordered" evidence="6">
    <location>
        <begin position="1"/>
        <end position="41"/>
    </location>
</feature>
<dbReference type="Pfam" id="PF02144">
    <property type="entry name" value="Rad1"/>
    <property type="match status" value="1"/>
</dbReference>
<keyword evidence="5" id="KW-0539">Nucleus</keyword>
<evidence type="ECO:0000256" key="6">
    <source>
        <dbReference type="SAM" id="MobiDB-lite"/>
    </source>
</evidence>
<comment type="similarity">
    <text evidence="2">Belongs to the rad1 family.</text>
</comment>
<dbReference type="PANTHER" id="PTHR10870">
    <property type="entry name" value="CELL CYCLE CHECKPOINT PROTEIN RAD1"/>
    <property type="match status" value="1"/>
</dbReference>
<dbReference type="PRINTS" id="PR01245">
    <property type="entry name" value="RAD1REC1"/>
</dbReference>
<dbReference type="PANTHER" id="PTHR10870:SF0">
    <property type="entry name" value="CELL CYCLE CHECKPOINT PROTEIN RAD1"/>
    <property type="match status" value="1"/>
</dbReference>
<feature type="compositionally biased region" description="Low complexity" evidence="6">
    <location>
        <begin position="30"/>
        <end position="40"/>
    </location>
</feature>
<feature type="region of interest" description="Disordered" evidence="6">
    <location>
        <begin position="425"/>
        <end position="477"/>
    </location>
</feature>
<dbReference type="InterPro" id="IPR046938">
    <property type="entry name" value="DNA_clamp_sf"/>
</dbReference>
<dbReference type="SUPFAM" id="SSF55979">
    <property type="entry name" value="DNA clamp"/>
    <property type="match status" value="1"/>
</dbReference>
<feature type="compositionally biased region" description="Basic residues" evidence="6">
    <location>
        <begin position="20"/>
        <end position="29"/>
    </location>
</feature>
<evidence type="ECO:0000313" key="8">
    <source>
        <dbReference type="Proteomes" id="UP001202479"/>
    </source>
</evidence>
<dbReference type="GO" id="GO:0006281">
    <property type="term" value="P:DNA repair"/>
    <property type="evidence" value="ECO:0007669"/>
    <property type="project" value="UniProtKB-KW"/>
</dbReference>
<gene>
    <name evidence="7" type="ORF">KGF56_003831</name>
</gene>
<dbReference type="GO" id="GO:0030896">
    <property type="term" value="C:checkpoint clamp complex"/>
    <property type="evidence" value="ECO:0007669"/>
    <property type="project" value="TreeGrafter"/>
</dbReference>
<dbReference type="InterPro" id="IPR003021">
    <property type="entry name" value="Rad1_Rec1_Rad17"/>
</dbReference>
<dbReference type="RefSeq" id="XP_049179157.1">
    <property type="nucleotide sequence ID" value="XM_049325205.1"/>
</dbReference>
<sequence length="477" mass="53131">MSLFVHSSEEDDGPSSNPSIHRKLLHSKNKPTTTTTPPKKNLTFTASTTQISHLSDVFQSLLSVNKQTIIIIKPVGISLHSTCNYTTNVHVNIDPSLFSIFNISQEEEEEGEGEDADYTEDTEKEEHAEQEELQLRLGVDIGLIADCFTSVMNTIRFESAVTCYLTYNGEGHPLVIEFEDNYISEKLEFYTFFLDNEDTMGILDNASQIDYENVVMEVLVKSDVLTNLLQDLHQIGTETLFVYCAKNVLNFISSGPIGVSKLIFPNEKTIMEKLDINSAYQYVLSQFNFNDFNKILKSVKLSSRCKIIKDFQGLFSIQLLCKNHQQSGYSGTLITIHLTEMMHDELMIKSIIEEEQNQIEQIQAVTRRKLGLGLGLAPALAPAPAPPAPAPAPAPPALAPIVANLTHGSWNGNLINSFKKTKSFEKSVKRNGSTSAHNNNNNNNDDDDDDDAAVVKRHKNEVSEKKSSKSAQLPLFL</sequence>
<dbReference type="Gene3D" id="3.70.10.10">
    <property type="match status" value="1"/>
</dbReference>
<organism evidence="7 8">
    <name type="scientific">Candida oxycetoniae</name>
    <dbReference type="NCBI Taxonomy" id="497107"/>
    <lineage>
        <taxon>Eukaryota</taxon>
        <taxon>Fungi</taxon>
        <taxon>Dikarya</taxon>
        <taxon>Ascomycota</taxon>
        <taxon>Saccharomycotina</taxon>
        <taxon>Pichiomycetes</taxon>
        <taxon>Debaryomycetaceae</taxon>
        <taxon>Candida/Lodderomyces clade</taxon>
        <taxon>Candida</taxon>
    </lineage>
</organism>
<protein>
    <submittedName>
        <fullName evidence="7">RAD17</fullName>
    </submittedName>
</protein>